<protein>
    <submittedName>
        <fullName evidence="1">Uncharacterized protein</fullName>
    </submittedName>
</protein>
<keyword evidence="2" id="KW-1185">Reference proteome</keyword>
<dbReference type="AlphaFoldDB" id="T1H4D1"/>
<sequence>MVQEVKRAVQDIEAVFGVYKDRMSHKPGLRPIISNINIPSSRIAKFLVSEFSSLKPPQGFYIKNSFEIADEIFGMQIQED</sequence>
<accession>T1H4D1</accession>
<evidence type="ECO:0000313" key="1">
    <source>
        <dbReference type="EnsemblMetazoa" id="MESCA011140-PA"/>
    </source>
</evidence>
<dbReference type="HOGENOM" id="CLU_2592529_0_0_1"/>
<reference evidence="2" key="1">
    <citation type="submission" date="2013-02" db="EMBL/GenBank/DDBJ databases">
        <authorList>
            <person name="Hughes D."/>
        </authorList>
    </citation>
    <scope>NUCLEOTIDE SEQUENCE</scope>
    <source>
        <strain>Durham</strain>
        <strain evidence="2">NC isolate 2 -- Noor lab</strain>
    </source>
</reference>
<dbReference type="Proteomes" id="UP000015102">
    <property type="component" value="Unassembled WGS sequence"/>
</dbReference>
<organism evidence="1 2">
    <name type="scientific">Megaselia scalaris</name>
    <name type="common">Humpbacked fly</name>
    <name type="synonym">Phora scalaris</name>
    <dbReference type="NCBI Taxonomy" id="36166"/>
    <lineage>
        <taxon>Eukaryota</taxon>
        <taxon>Metazoa</taxon>
        <taxon>Ecdysozoa</taxon>
        <taxon>Arthropoda</taxon>
        <taxon>Hexapoda</taxon>
        <taxon>Insecta</taxon>
        <taxon>Pterygota</taxon>
        <taxon>Neoptera</taxon>
        <taxon>Endopterygota</taxon>
        <taxon>Diptera</taxon>
        <taxon>Brachycera</taxon>
        <taxon>Muscomorpha</taxon>
        <taxon>Platypezoidea</taxon>
        <taxon>Phoridae</taxon>
        <taxon>Megaseliini</taxon>
        <taxon>Megaselia</taxon>
    </lineage>
</organism>
<proteinExistence type="predicted"/>
<dbReference type="EnsemblMetazoa" id="MESCA011140-RA">
    <property type="protein sequence ID" value="MESCA011140-PA"/>
    <property type="gene ID" value="MESCA011140"/>
</dbReference>
<reference evidence="1" key="2">
    <citation type="submission" date="2015-06" db="UniProtKB">
        <authorList>
            <consortium name="EnsemblMetazoa"/>
        </authorList>
    </citation>
    <scope>IDENTIFICATION</scope>
</reference>
<name>T1H4D1_MEGSC</name>
<evidence type="ECO:0000313" key="2">
    <source>
        <dbReference type="Proteomes" id="UP000015102"/>
    </source>
</evidence>
<dbReference type="EMBL" id="CAQQ02034831">
    <property type="status" value="NOT_ANNOTATED_CDS"/>
    <property type="molecule type" value="Genomic_DNA"/>
</dbReference>